<feature type="transmembrane region" description="Helical" evidence="1">
    <location>
        <begin position="126"/>
        <end position="147"/>
    </location>
</feature>
<keyword evidence="1" id="KW-0472">Membrane</keyword>
<dbReference type="PANTHER" id="PTHR41771">
    <property type="entry name" value="MEMBRANE PROTEIN-RELATED"/>
    <property type="match status" value="1"/>
</dbReference>
<dbReference type="PaxDb" id="665571-STHERM_c12300"/>
<feature type="transmembrane region" description="Helical" evidence="1">
    <location>
        <begin position="206"/>
        <end position="228"/>
    </location>
</feature>
<dbReference type="PANTHER" id="PTHR41771:SF1">
    <property type="entry name" value="MEMBRANE PROTEIN"/>
    <property type="match status" value="1"/>
</dbReference>
<dbReference type="AlphaFoldDB" id="E0RT34"/>
<dbReference type="EMBL" id="CP001698">
    <property type="protein sequence ID" value="ADN02171.1"/>
    <property type="molecule type" value="Genomic_DNA"/>
</dbReference>
<evidence type="ECO:0000313" key="3">
    <source>
        <dbReference type="Proteomes" id="UP000001296"/>
    </source>
</evidence>
<feature type="transmembrane region" description="Helical" evidence="1">
    <location>
        <begin position="248"/>
        <end position="273"/>
    </location>
</feature>
<dbReference type="Pfam" id="PF07907">
    <property type="entry name" value="YibE_F"/>
    <property type="match status" value="1"/>
</dbReference>
<proteinExistence type="predicted"/>
<feature type="transmembrane region" description="Helical" evidence="1">
    <location>
        <begin position="352"/>
        <end position="374"/>
    </location>
</feature>
<feature type="transmembrane region" description="Helical" evidence="1">
    <location>
        <begin position="180"/>
        <end position="199"/>
    </location>
</feature>
<reference evidence="2 3" key="2">
    <citation type="journal article" date="2010" name="J. Bacteriol.">
        <title>Genome sequence of the polysaccharide-degrading, thermophilic anaerobe Spirochaeta thermophila DSM 6192.</title>
        <authorList>
            <person name="Angelov A."/>
            <person name="Liebl S."/>
            <person name="Ballschmiter M."/>
            <person name="Bomeke M."/>
            <person name="Lehmann R."/>
            <person name="Liesegang H."/>
            <person name="Daniel R."/>
            <person name="Liebl W."/>
        </authorList>
    </citation>
    <scope>NUCLEOTIDE SEQUENCE [LARGE SCALE GENOMIC DNA]</scope>
    <source>
        <strain evidence="3">ATCC 49972 / DSM 6192 / RI 19.B1</strain>
    </source>
</reference>
<name>E0RT34_WINT6</name>
<sequence length="405" mass="43381">MIRVLHLLRSKDGLVTLSSVLCIGVLLLLPTTTRFDRPRPDEVRAKGLVLTTDDSNLHQFGLVRQGEQVLEVEVTSGPWRGQRVRATNILQGSLELDKVFSPGDAVLVVITVQDGVLSPWASVPDFWRLDVELTLALAFAASLLVFARWTGFRALVSFVLTAVSFWKLLLPAYLAGYAPVPVAVAVVACLTGLILLLIGGWRRKTLVAFLGAVVGMGAILVVIGLWGGGFRLHGGVRQFAESLLYSGFPYLDLTGILYASIFMGAMGAIMDLAMDIASAQEELVRHRPDIGRMAIVLSGMRVGRAVLGTMSTTLLFAYSGSYLPLLLVFMAQGVPLLNALNLQYVAVEVLHTLAGSMGLVLVAPATAVMGGLLFPGLRDAAMLPSPLPALPQEVPQVEEEAEAEA</sequence>
<feature type="transmembrane region" description="Helical" evidence="1">
    <location>
        <begin position="322"/>
        <end position="340"/>
    </location>
</feature>
<gene>
    <name evidence="2" type="ordered locus">STHERM_c12300</name>
</gene>
<evidence type="ECO:0000313" key="2">
    <source>
        <dbReference type="EMBL" id="ADN02171.1"/>
    </source>
</evidence>
<dbReference type="RefSeq" id="WP_013314012.1">
    <property type="nucleotide sequence ID" value="NC_014484.1"/>
</dbReference>
<feature type="transmembrane region" description="Helical" evidence="1">
    <location>
        <begin position="12"/>
        <end position="29"/>
    </location>
</feature>
<dbReference type="KEGG" id="sta:STHERM_c12300"/>
<dbReference type="eggNOG" id="COG5438">
    <property type="taxonomic scope" value="Bacteria"/>
</dbReference>
<organism evidence="2 3">
    <name type="scientific">Winmispira thermophila (strain ATCC 49972 / DSM 6192 / RI 19.B1)</name>
    <name type="common">Spirochaeta thermophila</name>
    <dbReference type="NCBI Taxonomy" id="665571"/>
    <lineage>
        <taxon>Bacteria</taxon>
        <taxon>Pseudomonadati</taxon>
        <taxon>Spirochaetota</taxon>
        <taxon>Spirochaetia</taxon>
        <taxon>Winmispirales</taxon>
        <taxon>Winmispiraceae</taxon>
        <taxon>Winmispira</taxon>
    </lineage>
</organism>
<evidence type="ECO:0000256" key="1">
    <source>
        <dbReference type="SAM" id="Phobius"/>
    </source>
</evidence>
<dbReference type="InterPro" id="IPR012507">
    <property type="entry name" value="YibE_F"/>
</dbReference>
<accession>E0RT34</accession>
<keyword evidence="1" id="KW-0812">Transmembrane</keyword>
<dbReference type="HOGENOM" id="CLU_028166_4_0_12"/>
<dbReference type="Proteomes" id="UP000001296">
    <property type="component" value="Chromosome"/>
</dbReference>
<feature type="transmembrane region" description="Helical" evidence="1">
    <location>
        <begin position="154"/>
        <end position="174"/>
    </location>
</feature>
<reference key="1">
    <citation type="submission" date="2009-08" db="EMBL/GenBank/DDBJ databases">
        <title>The genome sequence of Spirochaeta thermophila DSM6192.</title>
        <authorList>
            <person name="Angelov A."/>
            <person name="Mientus M."/>
            <person name="Wittenberg S."/>
            <person name="Lehmann R."/>
            <person name="Liesegang H."/>
            <person name="Daniel R."/>
            <person name="Liebl W."/>
        </authorList>
    </citation>
    <scope>NUCLEOTIDE SEQUENCE</scope>
    <source>
        <strain>DSM 6192</strain>
    </source>
</reference>
<protein>
    <submittedName>
        <fullName evidence="2">Multitransmembrane protein-like protein</fullName>
    </submittedName>
</protein>
<keyword evidence="1" id="KW-1133">Transmembrane helix</keyword>